<dbReference type="AlphaFoldDB" id="A0A5C6BAX0"/>
<protein>
    <submittedName>
        <fullName evidence="4">NADPH dehydrogenase</fullName>
        <ecNumber evidence="4">1.6.99.1</ecNumber>
    </submittedName>
</protein>
<dbReference type="GO" id="GO:0010181">
    <property type="term" value="F:FMN binding"/>
    <property type="evidence" value="ECO:0007669"/>
    <property type="project" value="InterPro"/>
</dbReference>
<evidence type="ECO:0000256" key="2">
    <source>
        <dbReference type="ARBA" id="ARBA00023002"/>
    </source>
</evidence>
<proteinExistence type="predicted"/>
<dbReference type="EC" id="1.6.99.1" evidence="4"/>
<feature type="domain" description="NADH:flavin oxidoreductase/NADH oxidase N-terminal" evidence="3">
    <location>
        <begin position="48"/>
        <end position="271"/>
    </location>
</feature>
<dbReference type="OrthoDB" id="9772736at2"/>
<dbReference type="InterPro" id="IPR013785">
    <property type="entry name" value="Aldolase_TIM"/>
</dbReference>
<dbReference type="PANTHER" id="PTHR43656">
    <property type="entry name" value="BINDING OXIDOREDUCTASE, PUTATIVE (AFU_ORTHOLOGUE AFUA_2G08260)-RELATED"/>
    <property type="match status" value="1"/>
</dbReference>
<keyword evidence="5" id="KW-1185">Reference proteome</keyword>
<dbReference type="PANTHER" id="PTHR43656:SF2">
    <property type="entry name" value="BINDING OXIDOREDUCTASE, PUTATIVE (AFU_ORTHOLOGUE AFUA_2G08260)-RELATED"/>
    <property type="match status" value="1"/>
</dbReference>
<evidence type="ECO:0000313" key="5">
    <source>
        <dbReference type="Proteomes" id="UP000320176"/>
    </source>
</evidence>
<evidence type="ECO:0000256" key="1">
    <source>
        <dbReference type="ARBA" id="ARBA00022630"/>
    </source>
</evidence>
<dbReference type="SUPFAM" id="SSF51395">
    <property type="entry name" value="FMN-linked oxidoreductases"/>
    <property type="match status" value="1"/>
</dbReference>
<organism evidence="4 5">
    <name type="scientific">Stieleria varia</name>
    <dbReference type="NCBI Taxonomy" id="2528005"/>
    <lineage>
        <taxon>Bacteria</taxon>
        <taxon>Pseudomonadati</taxon>
        <taxon>Planctomycetota</taxon>
        <taxon>Planctomycetia</taxon>
        <taxon>Pirellulales</taxon>
        <taxon>Pirellulaceae</taxon>
        <taxon>Stieleria</taxon>
    </lineage>
</organism>
<comment type="caution">
    <text evidence="4">The sequence shown here is derived from an EMBL/GenBank/DDBJ whole genome shotgun (WGS) entry which is preliminary data.</text>
</comment>
<dbReference type="InterPro" id="IPR051799">
    <property type="entry name" value="NADH_flavin_oxidoreductase"/>
</dbReference>
<dbReference type="Gene3D" id="3.20.20.70">
    <property type="entry name" value="Aldolase class I"/>
    <property type="match status" value="1"/>
</dbReference>
<dbReference type="Pfam" id="PF00724">
    <property type="entry name" value="Oxidored_FMN"/>
    <property type="match status" value="1"/>
</dbReference>
<gene>
    <name evidence="4" type="primary">namA</name>
    <name evidence="4" type="ORF">Pla52n_02370</name>
</gene>
<keyword evidence="2 4" id="KW-0560">Oxidoreductase</keyword>
<dbReference type="RefSeq" id="WP_146517853.1">
    <property type="nucleotide sequence ID" value="NZ_CP151726.1"/>
</dbReference>
<evidence type="ECO:0000259" key="3">
    <source>
        <dbReference type="Pfam" id="PF00724"/>
    </source>
</evidence>
<dbReference type="Proteomes" id="UP000320176">
    <property type="component" value="Unassembled WGS sequence"/>
</dbReference>
<dbReference type="EMBL" id="SJPN01000001">
    <property type="protein sequence ID" value="TWU07664.1"/>
    <property type="molecule type" value="Genomic_DNA"/>
</dbReference>
<keyword evidence="1" id="KW-0285">Flavoprotein</keyword>
<accession>A0A5C6BAX0</accession>
<name>A0A5C6BAX0_9BACT</name>
<dbReference type="GO" id="GO:0003959">
    <property type="term" value="F:NADPH dehydrogenase activity"/>
    <property type="evidence" value="ECO:0007669"/>
    <property type="project" value="UniProtKB-EC"/>
</dbReference>
<evidence type="ECO:0000313" key="4">
    <source>
        <dbReference type="EMBL" id="TWU07664.1"/>
    </source>
</evidence>
<dbReference type="InterPro" id="IPR001155">
    <property type="entry name" value="OxRdtase_FMN_N"/>
</dbReference>
<reference evidence="4 5" key="1">
    <citation type="submission" date="2019-02" db="EMBL/GenBank/DDBJ databases">
        <title>Deep-cultivation of Planctomycetes and their phenomic and genomic characterization uncovers novel biology.</title>
        <authorList>
            <person name="Wiegand S."/>
            <person name="Jogler M."/>
            <person name="Boedeker C."/>
            <person name="Pinto D."/>
            <person name="Vollmers J."/>
            <person name="Rivas-Marin E."/>
            <person name="Kohn T."/>
            <person name="Peeters S.H."/>
            <person name="Heuer A."/>
            <person name="Rast P."/>
            <person name="Oberbeckmann S."/>
            <person name="Bunk B."/>
            <person name="Jeske O."/>
            <person name="Meyerdierks A."/>
            <person name="Storesund J.E."/>
            <person name="Kallscheuer N."/>
            <person name="Luecker S."/>
            <person name="Lage O.M."/>
            <person name="Pohl T."/>
            <person name="Merkel B.J."/>
            <person name="Hornburger P."/>
            <person name="Mueller R.-W."/>
            <person name="Bruemmer F."/>
            <person name="Labrenz M."/>
            <person name="Spormann A.M."/>
            <person name="Op Den Camp H."/>
            <person name="Overmann J."/>
            <person name="Amann R."/>
            <person name="Jetten M.S.M."/>
            <person name="Mascher T."/>
            <person name="Medema M.H."/>
            <person name="Devos D.P."/>
            <person name="Kaster A.-K."/>
            <person name="Ovreas L."/>
            <person name="Rohde M."/>
            <person name="Galperin M.Y."/>
            <person name="Jogler C."/>
        </authorList>
    </citation>
    <scope>NUCLEOTIDE SEQUENCE [LARGE SCALE GENOMIC DNA]</scope>
    <source>
        <strain evidence="4 5">Pla52n</strain>
    </source>
</reference>
<sequence length="474" mass="51956">MAFPRVASLKTHDEFVNRLRELGIDLESDAEVQSGESSVLAQAASVDGMRIGNRFCILPMEGWDGTADGKPTELTRRRWRNFGLSGAKLMWGGEAVAVRHDGRANPNQLCMTADNASDIESLRNELADAHFEHFADDGDLLVGLQLTHSGRFARPNEKSKAEPRTAQRNPVLDARLNIHDDSALLSDDDLKRLIDDFVAASVLAQKIGFTFVDIKHCHGYLGHELLSGVDRVGQFGGCFENRTRFLRQIVSGIRTEAPGLKMGVRVSIFDFLPYTKGPDGTGVPEPSADGRLAFGSDASGSKIDLDEPSQFMDLLKELGIRLVCTTAGSPYYNPHIQRPAYFPPSDGYQPPEDPLVGVARQIAATAELKRRHPDLFFVGSGYTYLQDWLPNVAQAAVRTGAVDSVGLGRMVLSYPDLPADVIAGKTMTRKKVCRTFSDCTTAPRNGIVSGCYPLDPFYKAMPERDQLNALKKEA</sequence>